<dbReference type="Pfam" id="PF00535">
    <property type="entry name" value="Glycos_transf_2"/>
    <property type="match status" value="1"/>
</dbReference>
<evidence type="ECO:0000256" key="4">
    <source>
        <dbReference type="ARBA" id="ARBA00022692"/>
    </source>
</evidence>
<dbReference type="PANTHER" id="PTHR48090">
    <property type="entry name" value="UNDECAPRENYL-PHOSPHATE 4-DEOXY-4-FORMAMIDO-L-ARABINOSE TRANSFERASE-RELATED"/>
    <property type="match status" value="1"/>
</dbReference>
<dbReference type="InterPro" id="IPR029044">
    <property type="entry name" value="Nucleotide-diphossugar_trans"/>
</dbReference>
<proteinExistence type="predicted"/>
<dbReference type="CDD" id="cd04187">
    <property type="entry name" value="DPM1_like_bac"/>
    <property type="match status" value="1"/>
</dbReference>
<feature type="domain" description="Glycosyltransferase 2-like" evidence="9">
    <location>
        <begin position="17"/>
        <end position="179"/>
    </location>
</feature>
<accession>A0A1F7RW10</accession>
<dbReference type="PANTHER" id="PTHR48090:SF3">
    <property type="entry name" value="UNDECAPRENYL-PHOSPHATE 4-DEOXY-4-FORMAMIDO-L-ARABINOSE TRANSFERASE"/>
    <property type="match status" value="1"/>
</dbReference>
<reference evidence="10 11" key="1">
    <citation type="journal article" date="2016" name="Nat. Commun.">
        <title>Thousands of microbial genomes shed light on interconnected biogeochemical processes in an aquifer system.</title>
        <authorList>
            <person name="Anantharaman K."/>
            <person name="Brown C.T."/>
            <person name="Hug L.A."/>
            <person name="Sharon I."/>
            <person name="Castelle C.J."/>
            <person name="Probst A.J."/>
            <person name="Thomas B.C."/>
            <person name="Singh A."/>
            <person name="Wilkins M.J."/>
            <person name="Karaoz U."/>
            <person name="Brodie E.L."/>
            <person name="Williams K.H."/>
            <person name="Hubbard S.S."/>
            <person name="Banfield J.F."/>
        </authorList>
    </citation>
    <scope>NUCLEOTIDE SEQUENCE [LARGE SCALE GENOMIC DNA]</scope>
</reference>
<evidence type="ECO:0000256" key="8">
    <source>
        <dbReference type="SAM" id="Phobius"/>
    </source>
</evidence>
<keyword evidence="5" id="KW-0448">Lipopolysaccharide biosynthesis</keyword>
<evidence type="ECO:0000256" key="3">
    <source>
        <dbReference type="ARBA" id="ARBA00022679"/>
    </source>
</evidence>
<keyword evidence="6 8" id="KW-1133">Transmembrane helix</keyword>
<dbReference type="SUPFAM" id="SSF53448">
    <property type="entry name" value="Nucleotide-diphospho-sugar transferases"/>
    <property type="match status" value="1"/>
</dbReference>
<dbReference type="AlphaFoldDB" id="A0A1F7RW10"/>
<feature type="transmembrane region" description="Helical" evidence="8">
    <location>
        <begin position="291"/>
        <end position="313"/>
    </location>
</feature>
<dbReference type="InterPro" id="IPR050256">
    <property type="entry name" value="Glycosyltransferase_2"/>
</dbReference>
<dbReference type="GO" id="GO:0005886">
    <property type="term" value="C:plasma membrane"/>
    <property type="evidence" value="ECO:0007669"/>
    <property type="project" value="TreeGrafter"/>
</dbReference>
<gene>
    <name evidence="10" type="ORF">A2161_02905</name>
</gene>
<evidence type="ECO:0000259" key="9">
    <source>
        <dbReference type="Pfam" id="PF00535"/>
    </source>
</evidence>
<keyword evidence="4 8" id="KW-0812">Transmembrane</keyword>
<keyword evidence="7 8" id="KW-0472">Membrane</keyword>
<evidence type="ECO:0000256" key="1">
    <source>
        <dbReference type="ARBA" id="ARBA00022475"/>
    </source>
</evidence>
<evidence type="ECO:0000256" key="2">
    <source>
        <dbReference type="ARBA" id="ARBA00022676"/>
    </source>
</evidence>
<evidence type="ECO:0000256" key="6">
    <source>
        <dbReference type="ARBA" id="ARBA00022989"/>
    </source>
</evidence>
<organism evidence="10 11">
    <name type="scientific">Candidatus Schekmanbacteria bacterium RBG_13_48_7</name>
    <dbReference type="NCBI Taxonomy" id="1817878"/>
    <lineage>
        <taxon>Bacteria</taxon>
        <taxon>Candidatus Schekmaniibacteriota</taxon>
    </lineage>
</organism>
<dbReference type="EMBL" id="MGDD01000167">
    <property type="protein sequence ID" value="OGL45631.1"/>
    <property type="molecule type" value="Genomic_DNA"/>
</dbReference>
<evidence type="ECO:0000256" key="5">
    <source>
        <dbReference type="ARBA" id="ARBA00022985"/>
    </source>
</evidence>
<name>A0A1F7RW10_9BACT</name>
<keyword evidence="1" id="KW-1003">Cell membrane</keyword>
<dbReference type="GO" id="GO:0009103">
    <property type="term" value="P:lipopolysaccharide biosynthetic process"/>
    <property type="evidence" value="ECO:0007669"/>
    <property type="project" value="UniProtKB-KW"/>
</dbReference>
<evidence type="ECO:0000256" key="7">
    <source>
        <dbReference type="ARBA" id="ARBA00023136"/>
    </source>
</evidence>
<keyword evidence="2" id="KW-0328">Glycosyltransferase</keyword>
<dbReference type="InterPro" id="IPR001173">
    <property type="entry name" value="Glyco_trans_2-like"/>
</dbReference>
<dbReference type="GO" id="GO:0099621">
    <property type="term" value="F:undecaprenyl-phosphate 4-deoxy-4-formamido-L-arabinose transferase activity"/>
    <property type="evidence" value="ECO:0007669"/>
    <property type="project" value="TreeGrafter"/>
</dbReference>
<keyword evidence="3 10" id="KW-0808">Transferase</keyword>
<evidence type="ECO:0000313" key="11">
    <source>
        <dbReference type="Proteomes" id="UP000179266"/>
    </source>
</evidence>
<sequence>MTKKIEKDSSEQEQFISFVLPVYNEKDNLQELYDRITKIMKTQTYRYELLFIDDGSSDDSFDVLKEIYKKDIRVRVIQFRRNFGKAAAYNAGFQNAKGDIIITMDTDLQDEPEEIPLFIDKMKEGFDLVTGWKHEGKGPLTKSLPSKIFNRVVSFITGIRIHDFNCPFKAYRKEVLKEIEIYGELHRYIPVLARSKGFSIAEIKIKNLPRKYGQSKYGIERFIRGMLDLLTVIFITRFAKRPLHFLGIGGLFSSLAGLAILLFYICAHFLYKAGILISRGWNIHDRPAISLGLLLMIVGIQFFSIGLIAELIVSSKRISLSDSGYTIRKVLGD</sequence>
<dbReference type="Proteomes" id="UP000179266">
    <property type="component" value="Unassembled WGS sequence"/>
</dbReference>
<evidence type="ECO:0000313" key="10">
    <source>
        <dbReference type="EMBL" id="OGL45631.1"/>
    </source>
</evidence>
<protein>
    <submittedName>
        <fullName evidence="10">Glycosyl transferase family 2</fullName>
    </submittedName>
</protein>
<feature type="transmembrane region" description="Helical" evidence="8">
    <location>
        <begin position="245"/>
        <end position="271"/>
    </location>
</feature>
<comment type="caution">
    <text evidence="10">The sequence shown here is derived from an EMBL/GenBank/DDBJ whole genome shotgun (WGS) entry which is preliminary data.</text>
</comment>
<dbReference type="Gene3D" id="3.90.550.10">
    <property type="entry name" value="Spore Coat Polysaccharide Biosynthesis Protein SpsA, Chain A"/>
    <property type="match status" value="1"/>
</dbReference>